<reference evidence="1" key="1">
    <citation type="journal article" date="2023" name="Mol. Ecol. Resour.">
        <title>Chromosome-level genome assembly of a triploid poplar Populus alba 'Berolinensis'.</title>
        <authorList>
            <person name="Chen S."/>
            <person name="Yu Y."/>
            <person name="Wang X."/>
            <person name="Wang S."/>
            <person name="Zhang T."/>
            <person name="Zhou Y."/>
            <person name="He R."/>
            <person name="Meng N."/>
            <person name="Wang Y."/>
            <person name="Liu W."/>
            <person name="Liu Z."/>
            <person name="Liu J."/>
            <person name="Guo Q."/>
            <person name="Huang H."/>
            <person name="Sederoff R.R."/>
            <person name="Wang G."/>
            <person name="Qu G."/>
            <person name="Chen S."/>
        </authorList>
    </citation>
    <scope>NUCLEOTIDE SEQUENCE</scope>
    <source>
        <strain evidence="1">SC-2020</strain>
    </source>
</reference>
<sequence length="24" mass="2966">MFKCNDEEKGRCWSRRFPLLQGQH</sequence>
<evidence type="ECO:0000313" key="1">
    <source>
        <dbReference type="EMBL" id="KAJ6958821.1"/>
    </source>
</evidence>
<dbReference type="EMBL" id="JAQIZT010000017">
    <property type="protein sequence ID" value="KAJ6958821.1"/>
    <property type="molecule type" value="Genomic_DNA"/>
</dbReference>
<organism evidence="1 2">
    <name type="scientific">Populus alba x Populus x berolinensis</name>
    <dbReference type="NCBI Taxonomy" id="444605"/>
    <lineage>
        <taxon>Eukaryota</taxon>
        <taxon>Viridiplantae</taxon>
        <taxon>Streptophyta</taxon>
        <taxon>Embryophyta</taxon>
        <taxon>Tracheophyta</taxon>
        <taxon>Spermatophyta</taxon>
        <taxon>Magnoliopsida</taxon>
        <taxon>eudicotyledons</taxon>
        <taxon>Gunneridae</taxon>
        <taxon>Pentapetalae</taxon>
        <taxon>rosids</taxon>
        <taxon>fabids</taxon>
        <taxon>Malpighiales</taxon>
        <taxon>Salicaceae</taxon>
        <taxon>Saliceae</taxon>
        <taxon>Populus</taxon>
    </lineage>
</organism>
<dbReference type="Proteomes" id="UP001164929">
    <property type="component" value="Chromosome 17"/>
</dbReference>
<dbReference type="AlphaFoldDB" id="A0AAD6LGE3"/>
<evidence type="ECO:0000313" key="2">
    <source>
        <dbReference type="Proteomes" id="UP001164929"/>
    </source>
</evidence>
<accession>A0AAD6LGE3</accession>
<name>A0AAD6LGE3_9ROSI</name>
<protein>
    <submittedName>
        <fullName evidence="1">Uncharacterized protein</fullName>
    </submittedName>
</protein>
<proteinExistence type="predicted"/>
<keyword evidence="2" id="KW-1185">Reference proteome</keyword>
<comment type="caution">
    <text evidence="1">The sequence shown here is derived from an EMBL/GenBank/DDBJ whole genome shotgun (WGS) entry which is preliminary data.</text>
</comment>
<gene>
    <name evidence="1" type="ORF">NC653_037164</name>
</gene>